<name>A0A9D6UZX8_9BACT</name>
<accession>A0A9D6UZX8</accession>
<reference evidence="2" key="1">
    <citation type="submission" date="2020-07" db="EMBL/GenBank/DDBJ databases">
        <title>Huge and variable diversity of episymbiotic CPR bacteria and DPANN archaea in groundwater ecosystems.</title>
        <authorList>
            <person name="He C.Y."/>
            <person name="Keren R."/>
            <person name="Whittaker M."/>
            <person name="Farag I.F."/>
            <person name="Doudna J."/>
            <person name="Cate J.H.D."/>
            <person name="Banfield J.F."/>
        </authorList>
    </citation>
    <scope>NUCLEOTIDE SEQUENCE</scope>
    <source>
        <strain evidence="2">NC_groundwater_1664_Pr3_B-0.1um_52_9</strain>
    </source>
</reference>
<proteinExistence type="predicted"/>
<evidence type="ECO:0000313" key="2">
    <source>
        <dbReference type="EMBL" id="MBI5248762.1"/>
    </source>
</evidence>
<keyword evidence="1" id="KW-0812">Transmembrane</keyword>
<dbReference type="AlphaFoldDB" id="A0A9D6UZX8"/>
<protein>
    <recommendedName>
        <fullName evidence="4">5-bromo-4-chloroindolyl phosphate hydrolysis protein</fullName>
    </recommendedName>
</protein>
<comment type="caution">
    <text evidence="2">The sequence shown here is derived from an EMBL/GenBank/DDBJ whole genome shotgun (WGS) entry which is preliminary data.</text>
</comment>
<sequence>MNAGSPELPQVENTSDKAFRKIVRNEAVTHPATLYPAVLGVLGGLAGILFASPASLMFSVGMFMLGTGSLIVNCFFRDKAIAEAYSRRIKEQLAKEQLNRLISIGQKLAECAQVEACAAYAAQGMDQFKQVRSKYDRLQELLEESMGNVELTAGASFAAEQVYLSILDNLTDVVTALSAVSTLDLEYLERRMSFLKDLKKPSGADLREKETLEKRKDLYTEQLQIADNLLSTNEEAITQLQQVIMAISASPPLERFAEITPETSGQKLLELAQRIRQRDET</sequence>
<feature type="transmembrane region" description="Helical" evidence="1">
    <location>
        <begin position="27"/>
        <end position="50"/>
    </location>
</feature>
<keyword evidence="1" id="KW-1133">Transmembrane helix</keyword>
<evidence type="ECO:0008006" key="4">
    <source>
        <dbReference type="Google" id="ProtNLM"/>
    </source>
</evidence>
<evidence type="ECO:0000313" key="3">
    <source>
        <dbReference type="Proteomes" id="UP000807825"/>
    </source>
</evidence>
<organism evidence="2 3">
    <name type="scientific">Desulfomonile tiedjei</name>
    <dbReference type="NCBI Taxonomy" id="2358"/>
    <lineage>
        <taxon>Bacteria</taxon>
        <taxon>Pseudomonadati</taxon>
        <taxon>Thermodesulfobacteriota</taxon>
        <taxon>Desulfomonilia</taxon>
        <taxon>Desulfomonilales</taxon>
        <taxon>Desulfomonilaceae</taxon>
        <taxon>Desulfomonile</taxon>
    </lineage>
</organism>
<evidence type="ECO:0000256" key="1">
    <source>
        <dbReference type="SAM" id="Phobius"/>
    </source>
</evidence>
<gene>
    <name evidence="2" type="ORF">HY912_04645</name>
</gene>
<feature type="transmembrane region" description="Helical" evidence="1">
    <location>
        <begin position="56"/>
        <end position="76"/>
    </location>
</feature>
<keyword evidence="1" id="KW-0472">Membrane</keyword>
<dbReference type="Proteomes" id="UP000807825">
    <property type="component" value="Unassembled WGS sequence"/>
</dbReference>
<dbReference type="EMBL" id="JACRDE010000136">
    <property type="protein sequence ID" value="MBI5248762.1"/>
    <property type="molecule type" value="Genomic_DNA"/>
</dbReference>